<reference evidence="8" key="1">
    <citation type="submission" date="2021-02" db="EMBL/GenBank/DDBJ databases">
        <authorList>
            <person name="Nowell W R."/>
        </authorList>
    </citation>
    <scope>NUCLEOTIDE SEQUENCE</scope>
</reference>
<evidence type="ECO:0000313" key="8">
    <source>
        <dbReference type="EMBL" id="CAF4785560.1"/>
    </source>
</evidence>
<dbReference type="GO" id="GO:0045004">
    <property type="term" value="P:DNA replication proofreading"/>
    <property type="evidence" value="ECO:0007669"/>
    <property type="project" value="TreeGrafter"/>
</dbReference>
<dbReference type="EC" id="2.7.7.7" evidence="1"/>
<accession>A0A8S3BA02</accession>
<feature type="non-terminal residue" evidence="8">
    <location>
        <position position="1"/>
    </location>
</feature>
<keyword evidence="3" id="KW-0548">Nucleotidyltransferase</keyword>
<dbReference type="EMBL" id="CAJOBJ010133293">
    <property type="protein sequence ID" value="CAF4731377.1"/>
    <property type="molecule type" value="Genomic_DNA"/>
</dbReference>
<feature type="non-terminal residue" evidence="8">
    <location>
        <position position="58"/>
    </location>
</feature>
<evidence type="ECO:0000256" key="1">
    <source>
        <dbReference type="ARBA" id="ARBA00012417"/>
    </source>
</evidence>
<dbReference type="GO" id="GO:0008296">
    <property type="term" value="F:3'-5'-DNA exonuclease activity"/>
    <property type="evidence" value="ECO:0007669"/>
    <property type="project" value="TreeGrafter"/>
</dbReference>
<dbReference type="Proteomes" id="UP000681967">
    <property type="component" value="Unassembled WGS sequence"/>
</dbReference>
<proteinExistence type="predicted"/>
<dbReference type="EMBL" id="CAJOBH010136770">
    <property type="protein sequence ID" value="CAF4785560.1"/>
    <property type="molecule type" value="Genomic_DNA"/>
</dbReference>
<dbReference type="GO" id="GO:0006297">
    <property type="term" value="P:nucleotide-excision repair, DNA gap filling"/>
    <property type="evidence" value="ECO:0007669"/>
    <property type="project" value="TreeGrafter"/>
</dbReference>
<evidence type="ECO:0000256" key="2">
    <source>
        <dbReference type="ARBA" id="ARBA00022679"/>
    </source>
</evidence>
<dbReference type="InterPro" id="IPR042087">
    <property type="entry name" value="DNA_pol_B_thumb"/>
</dbReference>
<evidence type="ECO:0000256" key="3">
    <source>
        <dbReference type="ARBA" id="ARBA00022695"/>
    </source>
</evidence>
<dbReference type="GO" id="GO:0003887">
    <property type="term" value="F:DNA-directed DNA polymerase activity"/>
    <property type="evidence" value="ECO:0007669"/>
    <property type="project" value="UniProtKB-KW"/>
</dbReference>
<dbReference type="InterPro" id="IPR006134">
    <property type="entry name" value="DNA-dir_DNA_pol_B_multi_dom"/>
</dbReference>
<gene>
    <name evidence="8" type="ORF">BYL167_LOCUS47498</name>
    <name evidence="7" type="ORF">GIL414_LOCUS44291</name>
</gene>
<evidence type="ECO:0000256" key="4">
    <source>
        <dbReference type="ARBA" id="ARBA00022932"/>
    </source>
</evidence>
<evidence type="ECO:0000313" key="7">
    <source>
        <dbReference type="EMBL" id="CAF4731377.1"/>
    </source>
</evidence>
<evidence type="ECO:0000256" key="5">
    <source>
        <dbReference type="SAM" id="MobiDB-lite"/>
    </source>
</evidence>
<dbReference type="Gene3D" id="1.10.132.60">
    <property type="entry name" value="DNA polymerase family B, C-terminal domain"/>
    <property type="match status" value="1"/>
</dbReference>
<dbReference type="InterPro" id="IPR043502">
    <property type="entry name" value="DNA/RNA_pol_sf"/>
</dbReference>
<comment type="caution">
    <text evidence="8">The sequence shown here is derived from an EMBL/GenBank/DDBJ whole genome shotgun (WGS) entry which is preliminary data.</text>
</comment>
<dbReference type="Proteomes" id="UP000681720">
    <property type="component" value="Unassembled WGS sequence"/>
</dbReference>
<keyword evidence="4" id="KW-0239">DNA-directed DNA polymerase</keyword>
<protein>
    <recommendedName>
        <fullName evidence="1">DNA-directed DNA polymerase</fullName>
        <ecNumber evidence="1">2.7.7.7</ecNumber>
    </recommendedName>
</protein>
<dbReference type="InterPro" id="IPR050240">
    <property type="entry name" value="DNA_pol_type-B"/>
</dbReference>
<name>A0A8S3BA02_9BILA</name>
<dbReference type="Pfam" id="PF00136">
    <property type="entry name" value="DNA_pol_B"/>
    <property type="match status" value="1"/>
</dbReference>
<dbReference type="GO" id="GO:0043625">
    <property type="term" value="C:delta DNA polymerase complex"/>
    <property type="evidence" value="ECO:0007669"/>
    <property type="project" value="TreeGrafter"/>
</dbReference>
<dbReference type="PANTHER" id="PTHR10322">
    <property type="entry name" value="DNA POLYMERASE CATALYTIC SUBUNIT"/>
    <property type="match status" value="1"/>
</dbReference>
<dbReference type="PANTHER" id="PTHR10322:SF23">
    <property type="entry name" value="DNA POLYMERASE DELTA CATALYTIC SUBUNIT"/>
    <property type="match status" value="1"/>
</dbReference>
<feature type="domain" description="DNA-directed DNA polymerase family B multifunctional" evidence="6">
    <location>
        <begin position="4"/>
        <end position="56"/>
    </location>
</feature>
<evidence type="ECO:0000259" key="6">
    <source>
        <dbReference type="Pfam" id="PF00136"/>
    </source>
</evidence>
<evidence type="ECO:0000313" key="9">
    <source>
        <dbReference type="Proteomes" id="UP000681967"/>
    </source>
</evidence>
<organism evidence="8 9">
    <name type="scientific">Rotaria magnacalcarata</name>
    <dbReference type="NCBI Taxonomy" id="392030"/>
    <lineage>
        <taxon>Eukaryota</taxon>
        <taxon>Metazoa</taxon>
        <taxon>Spiralia</taxon>
        <taxon>Gnathifera</taxon>
        <taxon>Rotifera</taxon>
        <taxon>Eurotatoria</taxon>
        <taxon>Bdelloidea</taxon>
        <taxon>Philodinida</taxon>
        <taxon>Philodinidae</taxon>
        <taxon>Rotaria</taxon>
    </lineage>
</organism>
<dbReference type="SUPFAM" id="SSF56672">
    <property type="entry name" value="DNA/RNA polymerases"/>
    <property type="match status" value="1"/>
</dbReference>
<dbReference type="GO" id="GO:0000166">
    <property type="term" value="F:nucleotide binding"/>
    <property type="evidence" value="ECO:0007669"/>
    <property type="project" value="InterPro"/>
</dbReference>
<keyword evidence="2" id="KW-0808">Transferase</keyword>
<dbReference type="AlphaFoldDB" id="A0A8S3BA02"/>
<dbReference type="GO" id="GO:0003677">
    <property type="term" value="F:DNA binding"/>
    <property type="evidence" value="ECO:0007669"/>
    <property type="project" value="InterPro"/>
</dbReference>
<feature type="region of interest" description="Disordered" evidence="5">
    <location>
        <begin position="38"/>
        <end position="58"/>
    </location>
</feature>
<sequence>DPNGAVEYVKNVISDLLCNRIDISQLVISKELTKTDSEYSNKQPHVELAHKMRKRDPG</sequence>
<dbReference type="GO" id="GO:0006287">
    <property type="term" value="P:base-excision repair, gap-filling"/>
    <property type="evidence" value="ECO:0007669"/>
    <property type="project" value="TreeGrafter"/>
</dbReference>